<gene>
    <name evidence="2" type="ORF">SAMN05192540_1022</name>
</gene>
<dbReference type="PANTHER" id="PTHR36113:SF1">
    <property type="entry name" value="GLYOXALASE_BLEOMYCIN RESISTANCE PROTEIN_DIOXYGENASE"/>
    <property type="match status" value="1"/>
</dbReference>
<name>A0A1H4KP63_9FLAO</name>
<evidence type="ECO:0000313" key="2">
    <source>
        <dbReference type="EMBL" id="SEB60267.1"/>
    </source>
</evidence>
<organism evidence="2 3">
    <name type="scientific">Maribacter dokdonensis</name>
    <dbReference type="NCBI Taxonomy" id="320912"/>
    <lineage>
        <taxon>Bacteria</taxon>
        <taxon>Pseudomonadati</taxon>
        <taxon>Bacteroidota</taxon>
        <taxon>Flavobacteriia</taxon>
        <taxon>Flavobacteriales</taxon>
        <taxon>Flavobacteriaceae</taxon>
        <taxon>Maribacter</taxon>
    </lineage>
</organism>
<dbReference type="InterPro" id="IPR037523">
    <property type="entry name" value="VOC_core"/>
</dbReference>
<dbReference type="GO" id="GO:0016829">
    <property type="term" value="F:lyase activity"/>
    <property type="evidence" value="ECO:0007669"/>
    <property type="project" value="UniProtKB-KW"/>
</dbReference>
<keyword evidence="2" id="KW-0456">Lyase</keyword>
<dbReference type="SUPFAM" id="SSF54593">
    <property type="entry name" value="Glyoxalase/Bleomycin resistance protein/Dihydroxybiphenyl dioxygenase"/>
    <property type="match status" value="1"/>
</dbReference>
<dbReference type="EMBL" id="FNTB01000001">
    <property type="protein sequence ID" value="SEB60267.1"/>
    <property type="molecule type" value="Genomic_DNA"/>
</dbReference>
<feature type="domain" description="VOC" evidence="1">
    <location>
        <begin position="2"/>
        <end position="128"/>
    </location>
</feature>
<dbReference type="AlphaFoldDB" id="A0A1H4KP63"/>
<dbReference type="InterPro" id="IPR004360">
    <property type="entry name" value="Glyas_Fos-R_dOase_dom"/>
</dbReference>
<dbReference type="Pfam" id="PF00903">
    <property type="entry name" value="Glyoxalase"/>
    <property type="match status" value="1"/>
</dbReference>
<reference evidence="2 3" key="1">
    <citation type="submission" date="2016-10" db="EMBL/GenBank/DDBJ databases">
        <authorList>
            <person name="de Groot N.N."/>
        </authorList>
    </citation>
    <scope>NUCLEOTIDE SEQUENCE [LARGE SCALE GENOMIC DNA]</scope>
    <source>
        <strain evidence="2 3">MAR_2009_71</strain>
    </source>
</reference>
<dbReference type="PANTHER" id="PTHR36113">
    <property type="entry name" value="LYASE, PUTATIVE-RELATED-RELATED"/>
    <property type="match status" value="1"/>
</dbReference>
<proteinExistence type="predicted"/>
<accession>A0A1H4KP63</accession>
<dbReference type="OrthoDB" id="9789012at2"/>
<dbReference type="Gene3D" id="3.10.180.10">
    <property type="entry name" value="2,3-Dihydroxybiphenyl 1,2-Dioxygenase, domain 1"/>
    <property type="match status" value="1"/>
</dbReference>
<dbReference type="PROSITE" id="PS51819">
    <property type="entry name" value="VOC"/>
    <property type="match status" value="1"/>
</dbReference>
<evidence type="ECO:0000313" key="3">
    <source>
        <dbReference type="Proteomes" id="UP000183038"/>
    </source>
</evidence>
<evidence type="ECO:0000259" key="1">
    <source>
        <dbReference type="PROSITE" id="PS51819"/>
    </source>
</evidence>
<dbReference type="InterPro" id="IPR051332">
    <property type="entry name" value="Fosfomycin_Res_Enzymes"/>
</dbReference>
<dbReference type="RefSeq" id="WP_074670624.1">
    <property type="nucleotide sequence ID" value="NZ_FNTB01000001.1"/>
</dbReference>
<dbReference type="Proteomes" id="UP000183038">
    <property type="component" value="Unassembled WGS sequence"/>
</dbReference>
<dbReference type="InterPro" id="IPR029068">
    <property type="entry name" value="Glyas_Bleomycin-R_OHBP_Dase"/>
</dbReference>
<protein>
    <submittedName>
        <fullName evidence="2">Lactoylglutathione lyase</fullName>
    </submittedName>
</protein>
<sequence>MRIEHIAIWVSDVEAMRKFYEKYFNAVSGERYHNPSKNFTSYFLSFDDGARLEIMHKPEIDPTSNMNVTYTGYAHLAISVGSKKRVNTLTEELRKEGFTIAGEPRTTGDGYYESVILDPEGNQIEITI</sequence>